<reference evidence="1" key="1">
    <citation type="submission" date="2022-10" db="EMBL/GenBank/DDBJ databases">
        <title>Complete Genome of Trichothecium roseum strain YXFP-22015, a Plant Pathogen Isolated from Citrus.</title>
        <authorList>
            <person name="Wang Y."/>
            <person name="Zhu L."/>
        </authorList>
    </citation>
    <scope>NUCLEOTIDE SEQUENCE</scope>
    <source>
        <strain evidence="1">YXFP-22015</strain>
    </source>
</reference>
<evidence type="ECO:0000313" key="1">
    <source>
        <dbReference type="EMBL" id="KAI9896366.1"/>
    </source>
</evidence>
<proteinExistence type="predicted"/>
<sequence>MAEAMLEKELPPKPNGNIPQDVEDQVEHPAVPGTKDVATGDGAVSSANMGTAPAGDGDPNALRNVDSHAIYGRFTRGRKNVIMAVLCYVGFLTQMAGVAILPAIPEVAETLQTSGVVINISNGLFFVFMSLSSAFWGRLAQTSVGRRNALRAASVLLTAFSAGAAAAPNVGSYFAFRMLMAFQNTCLLVVSIVVIGDIFHPTERGSALGLFMAGILVGPSLAPLLGGVIITFTSWRVIYWVVAGMSGLSILSIFTLIPETMYERPDTFASLSYGRRTLKIVGLLNPWEVLRPLLAYPNLWISALAVSSLVWNQYSLLTPIRYVINPRFNLTTPIQSALFFLPPGAGYFSGVFVGGRWSDWIVARYIRKRGRRVPEDRLWAAVIWMALVCPGFMVIYGWSVQKRFGGIPLVVISMFMQGFSQQLAFPSLNTYLVDVFQDKGGSSVAVAGNYMTRFLFTAGASAACLPAIRVIGVGWFSTMSGLFISFCSGLLWLCARYGESWRT</sequence>
<protein>
    <submittedName>
        <fullName evidence="1">Uncharacterized protein</fullName>
    </submittedName>
</protein>
<dbReference type="Proteomes" id="UP001163324">
    <property type="component" value="Chromosome 9"/>
</dbReference>
<gene>
    <name evidence="1" type="ORF">N3K66_008538</name>
</gene>
<organism evidence="1 2">
    <name type="scientific">Trichothecium roseum</name>
    <dbReference type="NCBI Taxonomy" id="47278"/>
    <lineage>
        <taxon>Eukaryota</taxon>
        <taxon>Fungi</taxon>
        <taxon>Dikarya</taxon>
        <taxon>Ascomycota</taxon>
        <taxon>Pezizomycotina</taxon>
        <taxon>Sordariomycetes</taxon>
        <taxon>Hypocreomycetidae</taxon>
        <taxon>Hypocreales</taxon>
        <taxon>Hypocreales incertae sedis</taxon>
        <taxon>Trichothecium</taxon>
    </lineage>
</organism>
<comment type="caution">
    <text evidence="1">The sequence shown here is derived from an EMBL/GenBank/DDBJ whole genome shotgun (WGS) entry which is preliminary data.</text>
</comment>
<dbReference type="EMBL" id="CM047948">
    <property type="protein sequence ID" value="KAI9896366.1"/>
    <property type="molecule type" value="Genomic_DNA"/>
</dbReference>
<accession>A0ACC0UQG3</accession>
<evidence type="ECO:0000313" key="2">
    <source>
        <dbReference type="Proteomes" id="UP001163324"/>
    </source>
</evidence>
<keyword evidence="2" id="KW-1185">Reference proteome</keyword>
<name>A0ACC0UQG3_9HYPO</name>